<dbReference type="KEGG" id="eiv:EIN_000230"/>
<evidence type="ECO:0000313" key="2">
    <source>
        <dbReference type="Proteomes" id="UP000014680"/>
    </source>
</evidence>
<dbReference type="Proteomes" id="UP000014680">
    <property type="component" value="Unassembled WGS sequence"/>
</dbReference>
<evidence type="ECO:0000313" key="1">
    <source>
        <dbReference type="EMBL" id="ELP83600.1"/>
    </source>
</evidence>
<sequence length="86" mass="9911">MAEKSVLERINTVFEFTRMMIIAENMSSEIKEIVANNTFKIFELGGDLVKEIKLFEEKGDLLLIVQQKINEPTDRKFAAAIVKFLM</sequence>
<dbReference type="VEuPathDB" id="AmoebaDB:EIN_000230"/>
<accession>L7FJY4</accession>
<gene>
    <name evidence="1" type="ORF">EIN_000230</name>
</gene>
<reference evidence="1 2" key="1">
    <citation type="submission" date="2012-10" db="EMBL/GenBank/DDBJ databases">
        <authorList>
            <person name="Zafar N."/>
            <person name="Inman J."/>
            <person name="Hall N."/>
            <person name="Lorenzi H."/>
            <person name="Caler E."/>
        </authorList>
    </citation>
    <scope>NUCLEOTIDE SEQUENCE [LARGE SCALE GENOMIC DNA]</scope>
    <source>
        <strain evidence="1 2">IP1</strain>
    </source>
</reference>
<keyword evidence="2" id="KW-1185">Reference proteome</keyword>
<dbReference type="GeneID" id="14882575"/>
<protein>
    <submittedName>
        <fullName evidence="1">Uncharacterized protein</fullName>
    </submittedName>
</protein>
<dbReference type="RefSeq" id="XP_004182946.1">
    <property type="nucleotide sequence ID" value="XM_004182898.1"/>
</dbReference>
<dbReference type="EMBL" id="KB207260">
    <property type="protein sequence ID" value="ELP83600.1"/>
    <property type="molecule type" value="Genomic_DNA"/>
</dbReference>
<dbReference type="AlphaFoldDB" id="L7FJY4"/>
<proteinExistence type="predicted"/>
<name>L7FJY4_ENTIV</name>
<organism evidence="1 2">
    <name type="scientific">Entamoeba invadens IP1</name>
    <dbReference type="NCBI Taxonomy" id="370355"/>
    <lineage>
        <taxon>Eukaryota</taxon>
        <taxon>Amoebozoa</taxon>
        <taxon>Evosea</taxon>
        <taxon>Archamoebae</taxon>
        <taxon>Mastigamoebida</taxon>
        <taxon>Entamoebidae</taxon>
        <taxon>Entamoeba</taxon>
    </lineage>
</organism>
<dbReference type="OrthoDB" id="5186at2759"/>